<keyword evidence="1" id="KW-1133">Transmembrane helix</keyword>
<proteinExistence type="predicted"/>
<evidence type="ECO:0000313" key="2">
    <source>
        <dbReference type="EMBL" id="MCI84066.1"/>
    </source>
</evidence>
<dbReference type="AlphaFoldDB" id="A0A392V6Z4"/>
<dbReference type="EMBL" id="LXQA011082078">
    <property type="protein sequence ID" value="MCI84066.1"/>
    <property type="molecule type" value="Genomic_DNA"/>
</dbReference>
<keyword evidence="3" id="KW-1185">Reference proteome</keyword>
<evidence type="ECO:0000313" key="3">
    <source>
        <dbReference type="Proteomes" id="UP000265520"/>
    </source>
</evidence>
<comment type="caution">
    <text evidence="2">The sequence shown here is derived from an EMBL/GenBank/DDBJ whole genome shotgun (WGS) entry which is preliminary data.</text>
</comment>
<reference evidence="2 3" key="1">
    <citation type="journal article" date="2018" name="Front. Plant Sci.">
        <title>Red Clover (Trifolium pratense) and Zigzag Clover (T. medium) - A Picture of Genomic Similarities and Differences.</title>
        <authorList>
            <person name="Dluhosova J."/>
            <person name="Istvanek J."/>
            <person name="Nedelnik J."/>
            <person name="Repkova J."/>
        </authorList>
    </citation>
    <scope>NUCLEOTIDE SEQUENCE [LARGE SCALE GENOMIC DNA]</scope>
    <source>
        <strain evidence="3">cv. 10/8</strain>
        <tissue evidence="2">Leaf</tissue>
    </source>
</reference>
<keyword evidence="1" id="KW-0472">Membrane</keyword>
<feature type="transmembrane region" description="Helical" evidence="1">
    <location>
        <begin position="24"/>
        <end position="45"/>
    </location>
</feature>
<name>A0A392V6Z4_9FABA</name>
<organism evidence="2 3">
    <name type="scientific">Trifolium medium</name>
    <dbReference type="NCBI Taxonomy" id="97028"/>
    <lineage>
        <taxon>Eukaryota</taxon>
        <taxon>Viridiplantae</taxon>
        <taxon>Streptophyta</taxon>
        <taxon>Embryophyta</taxon>
        <taxon>Tracheophyta</taxon>
        <taxon>Spermatophyta</taxon>
        <taxon>Magnoliopsida</taxon>
        <taxon>eudicotyledons</taxon>
        <taxon>Gunneridae</taxon>
        <taxon>Pentapetalae</taxon>
        <taxon>rosids</taxon>
        <taxon>fabids</taxon>
        <taxon>Fabales</taxon>
        <taxon>Fabaceae</taxon>
        <taxon>Papilionoideae</taxon>
        <taxon>50 kb inversion clade</taxon>
        <taxon>NPAAA clade</taxon>
        <taxon>Hologalegina</taxon>
        <taxon>IRL clade</taxon>
        <taxon>Trifolieae</taxon>
        <taxon>Trifolium</taxon>
    </lineage>
</organism>
<keyword evidence="1 2" id="KW-0812">Transmembrane</keyword>
<feature type="non-terminal residue" evidence="2">
    <location>
        <position position="1"/>
    </location>
</feature>
<protein>
    <submittedName>
        <fullName evidence="2">Transmembrane protein 214</fullName>
    </submittedName>
</protein>
<sequence length="64" mass="6864">AHHAHFKDADKYCKIIAGRVSQGLGCEACLTFAVLAAAVGAVVLYPNLESLVFKNLSELINSQF</sequence>
<accession>A0A392V6Z4</accession>
<dbReference type="Proteomes" id="UP000265520">
    <property type="component" value="Unassembled WGS sequence"/>
</dbReference>
<evidence type="ECO:0000256" key="1">
    <source>
        <dbReference type="SAM" id="Phobius"/>
    </source>
</evidence>